<organism evidence="8">
    <name type="scientific">bioreactor metagenome</name>
    <dbReference type="NCBI Taxonomy" id="1076179"/>
    <lineage>
        <taxon>unclassified sequences</taxon>
        <taxon>metagenomes</taxon>
        <taxon>ecological metagenomes</taxon>
    </lineage>
</organism>
<keyword evidence="6" id="KW-1133">Transmembrane helix</keyword>
<name>A0A644VIE7_9ZZZZ</name>
<sequence length="549" mass="61718">MTRTIAIIAPLIDFCQFNVDFNLRLRKSDRELSLITLHEFARTGFNPDHQFRAHDYSDDIPSAGFYLQGLLHMHGYRTILTNRYDPESLEKLAKEELFAVIVSTTMVITTASLLSLFSAIREKIPGVPVIAGGVFLWKSYLQYEQHLRSPEQYPAHPGMLFQPANSGIQADVLIAAPHGISSMMQVLSETEKGSRASLMHIPNLCLPSKNGFVFTKREDETVDYNRDYTRWDLVDEIFPKIPVRTSIGCPYRCGFCDFCQLYPRIFMRSPQSLNEELTLIKNRLGGKSAVIHVSDDNVFITKKRVHEVCGAIEASGIRNWVGFMRGGDYSDGEISAMQRSGLRMGIIGVESGDQGQLERMNKKQQAPKVQRGIEQLDAAGIAVLMTFVVGYPGETDGTISNTIGFLNGLSLKNLMASYQVYPLQIFSLSELTEPATRKKWQIEGFGETWSHYSMNSARALEACHRVFASVTNVPYHYAGESHFFNRGMFNYETRKALFQLRQQLTLSMASENNFPQSAAVFRELISRMGFTAGNTDEGLQAITCRPGAR</sequence>
<dbReference type="InterPro" id="IPR058240">
    <property type="entry name" value="rSAM_sf"/>
</dbReference>
<feature type="transmembrane region" description="Helical" evidence="6">
    <location>
        <begin position="97"/>
        <end position="120"/>
    </location>
</feature>
<dbReference type="GO" id="GO:0046872">
    <property type="term" value="F:metal ion binding"/>
    <property type="evidence" value="ECO:0007669"/>
    <property type="project" value="UniProtKB-KW"/>
</dbReference>
<evidence type="ECO:0000256" key="2">
    <source>
        <dbReference type="ARBA" id="ARBA00022691"/>
    </source>
</evidence>
<keyword evidence="6" id="KW-0472">Membrane</keyword>
<evidence type="ECO:0000256" key="1">
    <source>
        <dbReference type="ARBA" id="ARBA00001966"/>
    </source>
</evidence>
<feature type="domain" description="Radical SAM core" evidence="7">
    <location>
        <begin position="235"/>
        <end position="458"/>
    </location>
</feature>
<dbReference type="GO" id="GO:0003824">
    <property type="term" value="F:catalytic activity"/>
    <property type="evidence" value="ECO:0007669"/>
    <property type="project" value="InterPro"/>
</dbReference>
<dbReference type="SFLD" id="SFLDS00029">
    <property type="entry name" value="Radical_SAM"/>
    <property type="match status" value="1"/>
</dbReference>
<dbReference type="GO" id="GO:0051536">
    <property type="term" value="F:iron-sulfur cluster binding"/>
    <property type="evidence" value="ECO:0007669"/>
    <property type="project" value="UniProtKB-KW"/>
</dbReference>
<gene>
    <name evidence="8" type="ORF">SDC9_37123</name>
</gene>
<dbReference type="CDD" id="cd01335">
    <property type="entry name" value="Radical_SAM"/>
    <property type="match status" value="1"/>
</dbReference>
<reference evidence="8" key="1">
    <citation type="submission" date="2019-08" db="EMBL/GenBank/DDBJ databases">
        <authorList>
            <person name="Kucharzyk K."/>
            <person name="Murdoch R.W."/>
            <person name="Higgins S."/>
            <person name="Loffler F."/>
        </authorList>
    </citation>
    <scope>NUCLEOTIDE SEQUENCE</scope>
</reference>
<dbReference type="InterPro" id="IPR051198">
    <property type="entry name" value="BchE-like"/>
</dbReference>
<evidence type="ECO:0000256" key="3">
    <source>
        <dbReference type="ARBA" id="ARBA00022723"/>
    </source>
</evidence>
<keyword evidence="6" id="KW-0812">Transmembrane</keyword>
<dbReference type="Pfam" id="PF04055">
    <property type="entry name" value="Radical_SAM"/>
    <property type="match status" value="1"/>
</dbReference>
<dbReference type="EMBL" id="VSSQ01000319">
    <property type="protein sequence ID" value="MPL91061.1"/>
    <property type="molecule type" value="Genomic_DNA"/>
</dbReference>
<comment type="caution">
    <text evidence="8">The sequence shown here is derived from an EMBL/GenBank/DDBJ whole genome shotgun (WGS) entry which is preliminary data.</text>
</comment>
<keyword evidence="4" id="KW-0408">Iron</keyword>
<dbReference type="InterPro" id="IPR023404">
    <property type="entry name" value="rSAM_horseshoe"/>
</dbReference>
<evidence type="ECO:0000259" key="7">
    <source>
        <dbReference type="PROSITE" id="PS51918"/>
    </source>
</evidence>
<dbReference type="SMART" id="SM00729">
    <property type="entry name" value="Elp3"/>
    <property type="match status" value="1"/>
</dbReference>
<evidence type="ECO:0000313" key="8">
    <source>
        <dbReference type="EMBL" id="MPL91061.1"/>
    </source>
</evidence>
<dbReference type="Gene3D" id="3.80.30.20">
    <property type="entry name" value="tm_1862 like domain"/>
    <property type="match status" value="1"/>
</dbReference>
<evidence type="ECO:0000256" key="6">
    <source>
        <dbReference type="SAM" id="Phobius"/>
    </source>
</evidence>
<dbReference type="PANTHER" id="PTHR43409">
    <property type="entry name" value="ANAEROBIC MAGNESIUM-PROTOPORPHYRIN IX MONOMETHYL ESTER CYCLASE-RELATED"/>
    <property type="match status" value="1"/>
</dbReference>
<dbReference type="AlphaFoldDB" id="A0A644VIE7"/>
<dbReference type="InterPro" id="IPR007197">
    <property type="entry name" value="rSAM"/>
</dbReference>
<evidence type="ECO:0000256" key="5">
    <source>
        <dbReference type="ARBA" id="ARBA00023014"/>
    </source>
</evidence>
<proteinExistence type="predicted"/>
<dbReference type="SUPFAM" id="SSF102114">
    <property type="entry name" value="Radical SAM enzymes"/>
    <property type="match status" value="1"/>
</dbReference>
<comment type="cofactor">
    <cofactor evidence="1">
        <name>[4Fe-4S] cluster</name>
        <dbReference type="ChEBI" id="CHEBI:49883"/>
    </cofactor>
</comment>
<keyword evidence="2" id="KW-0949">S-adenosyl-L-methionine</keyword>
<dbReference type="InterPro" id="IPR006638">
    <property type="entry name" value="Elp3/MiaA/NifB-like_rSAM"/>
</dbReference>
<evidence type="ECO:0000256" key="4">
    <source>
        <dbReference type="ARBA" id="ARBA00023004"/>
    </source>
</evidence>
<keyword evidence="5" id="KW-0411">Iron-sulfur</keyword>
<protein>
    <recommendedName>
        <fullName evidence="7">Radical SAM core domain-containing protein</fullName>
    </recommendedName>
</protein>
<dbReference type="PROSITE" id="PS51918">
    <property type="entry name" value="RADICAL_SAM"/>
    <property type="match status" value="1"/>
</dbReference>
<accession>A0A644VIE7</accession>
<dbReference type="SFLD" id="SFLDG01082">
    <property type="entry name" value="B12-binding_domain_containing"/>
    <property type="match status" value="1"/>
</dbReference>
<keyword evidence="3" id="KW-0479">Metal-binding</keyword>